<comment type="function">
    <text evidence="12">Catalyzes the single-oxidation or sequential double oxidation reaction of carbohydrates primarily at carbon-2 and/or carbon-3 with the concomitant reduction of the flavin. The enzyme exhibits a broad sugar substrate specificity, oxidizing different aldopyranoses to the corresponding C-1, C-2, C-3 or C-1,2, C-2,3 and C-3,4 (di)dehydro sugars with substrate-specific regioselectivity. Accepts only a narrow range of electron acceptors such as substituted benzoquinones and complexed metal ions and reacts extremely slowly with O(2) as acceptor. May play a role in the natural recycling of plant matter by oxidizing all major monosaccharides in lignocellulose and by reducing quinone compounds or reactive radical species generated during lignin depolymerization.</text>
</comment>
<dbReference type="SUPFAM" id="SSF51905">
    <property type="entry name" value="FAD/NAD(P)-binding domain"/>
    <property type="match status" value="1"/>
</dbReference>
<dbReference type="PANTHER" id="PTHR11552">
    <property type="entry name" value="GLUCOSE-METHANOL-CHOLINE GMC OXIDOREDUCTASE"/>
    <property type="match status" value="1"/>
</dbReference>
<dbReference type="PIRSF" id="PIRSF000137">
    <property type="entry name" value="Alcohol_oxidase"/>
    <property type="match status" value="1"/>
</dbReference>
<evidence type="ECO:0000256" key="7">
    <source>
        <dbReference type="ARBA" id="ARBA00022630"/>
    </source>
</evidence>
<comment type="cofactor">
    <cofactor evidence="1 19">
        <name>FAD</name>
        <dbReference type="ChEBI" id="CHEBI:57692"/>
    </cofactor>
</comment>
<dbReference type="AlphaFoldDB" id="A0A409YMI2"/>
<comment type="similarity">
    <text evidence="3">Belongs to the GMC oxidoreductase family.</text>
</comment>
<evidence type="ECO:0000256" key="5">
    <source>
        <dbReference type="ARBA" id="ARBA00013177"/>
    </source>
</evidence>
<dbReference type="GO" id="GO:0005576">
    <property type="term" value="C:extracellular region"/>
    <property type="evidence" value="ECO:0007669"/>
    <property type="project" value="UniProtKB-SubCell"/>
</dbReference>
<proteinExistence type="inferred from homology"/>
<keyword evidence="8 20" id="KW-0732">Signal</keyword>
<evidence type="ECO:0000256" key="16">
    <source>
        <dbReference type="ARBA" id="ARBA00034050"/>
    </source>
</evidence>
<evidence type="ECO:0000256" key="10">
    <source>
        <dbReference type="ARBA" id="ARBA00023002"/>
    </source>
</evidence>
<evidence type="ECO:0000256" key="17">
    <source>
        <dbReference type="ARBA" id="ARBA00034059"/>
    </source>
</evidence>
<evidence type="ECO:0000256" key="15">
    <source>
        <dbReference type="ARBA" id="ARBA00034029"/>
    </source>
</evidence>
<feature type="active site" description="Proton donor" evidence="18">
    <location>
        <position position="535"/>
    </location>
</feature>
<evidence type="ECO:0000256" key="20">
    <source>
        <dbReference type="SAM" id="SignalP"/>
    </source>
</evidence>
<dbReference type="Pfam" id="PF00732">
    <property type="entry name" value="GMC_oxred_N"/>
    <property type="match status" value="1"/>
</dbReference>
<dbReference type="InterPro" id="IPR012132">
    <property type="entry name" value="GMC_OxRdtase"/>
</dbReference>
<evidence type="ECO:0000256" key="18">
    <source>
        <dbReference type="PIRSR" id="PIRSR000137-1"/>
    </source>
</evidence>
<evidence type="ECO:0000256" key="3">
    <source>
        <dbReference type="ARBA" id="ARBA00010790"/>
    </source>
</evidence>
<dbReference type="InParanoid" id="A0A409YMI2"/>
<feature type="active site" description="Proton acceptor" evidence="18">
    <location>
        <position position="584"/>
    </location>
</feature>
<dbReference type="Gene3D" id="3.30.560.10">
    <property type="entry name" value="Glucose Oxidase, domain 3"/>
    <property type="match status" value="1"/>
</dbReference>
<gene>
    <name evidence="22" type="ORF">CVT26_004074</name>
</gene>
<keyword evidence="9 19" id="KW-0274">FAD</keyword>
<dbReference type="STRING" id="231916.A0A409YMI2"/>
<reference evidence="22 23" key="1">
    <citation type="journal article" date="2018" name="Evol. Lett.">
        <title>Horizontal gene cluster transfer increased hallucinogenic mushroom diversity.</title>
        <authorList>
            <person name="Reynolds H.T."/>
            <person name="Vijayakumar V."/>
            <person name="Gluck-Thaler E."/>
            <person name="Korotkin H.B."/>
            <person name="Matheny P.B."/>
            <person name="Slot J.C."/>
        </authorList>
    </citation>
    <scope>NUCLEOTIDE SEQUENCE [LARGE SCALE GENOMIC DNA]</scope>
    <source>
        <strain evidence="22 23">SRW20</strain>
    </source>
</reference>
<comment type="caution">
    <text evidence="22">The sequence shown here is derived from an EMBL/GenBank/DDBJ whole genome shotgun (WGS) entry which is preliminary data.</text>
</comment>
<comment type="catalytic activity">
    <reaction evidence="17">
        <text>a pyranoside + acceptor = a pyranosid-3,4-diulose + reduced acceptor.</text>
        <dbReference type="EC" id="1.1.99.29"/>
    </reaction>
</comment>
<dbReference type="OrthoDB" id="269227at2759"/>
<feature type="chain" id="PRO_5019069252" description="pyranose dehydrogenase (acceptor)" evidence="20">
    <location>
        <begin position="22"/>
        <end position="605"/>
    </location>
</feature>
<evidence type="ECO:0000256" key="2">
    <source>
        <dbReference type="ARBA" id="ARBA00004613"/>
    </source>
</evidence>
<dbReference type="EMBL" id="NHYE01000643">
    <property type="protein sequence ID" value="PPR04287.1"/>
    <property type="molecule type" value="Genomic_DNA"/>
</dbReference>
<feature type="domain" description="Glucose-methanol-choline oxidoreductase N-terminal" evidence="21">
    <location>
        <begin position="306"/>
        <end position="320"/>
    </location>
</feature>
<dbReference type="InterPro" id="IPR000172">
    <property type="entry name" value="GMC_OxRdtase_N"/>
</dbReference>
<evidence type="ECO:0000256" key="8">
    <source>
        <dbReference type="ARBA" id="ARBA00022729"/>
    </source>
</evidence>
<organism evidence="22 23">
    <name type="scientific">Gymnopilus dilepis</name>
    <dbReference type="NCBI Taxonomy" id="231916"/>
    <lineage>
        <taxon>Eukaryota</taxon>
        <taxon>Fungi</taxon>
        <taxon>Dikarya</taxon>
        <taxon>Basidiomycota</taxon>
        <taxon>Agaricomycotina</taxon>
        <taxon>Agaricomycetes</taxon>
        <taxon>Agaricomycetidae</taxon>
        <taxon>Agaricales</taxon>
        <taxon>Agaricineae</taxon>
        <taxon>Hymenogastraceae</taxon>
        <taxon>Gymnopilus</taxon>
    </lineage>
</organism>
<evidence type="ECO:0000256" key="14">
    <source>
        <dbReference type="ARBA" id="ARBA00034010"/>
    </source>
</evidence>
<comment type="subunit">
    <text evidence="4">Monomer.</text>
</comment>
<evidence type="ECO:0000256" key="12">
    <source>
        <dbReference type="ARBA" id="ARBA00024699"/>
    </source>
</evidence>
<dbReference type="PANTHER" id="PTHR11552:SF201">
    <property type="entry name" value="GLUCOSE-METHANOL-CHOLINE OXIDOREDUCTASE N-TERMINAL DOMAIN-CONTAINING PROTEIN"/>
    <property type="match status" value="1"/>
</dbReference>
<feature type="binding site" evidence="19">
    <location>
        <position position="118"/>
    </location>
    <ligand>
        <name>FAD</name>
        <dbReference type="ChEBI" id="CHEBI:57692"/>
    </ligand>
</feature>
<comment type="subcellular location">
    <subcellularLocation>
        <location evidence="2">Secreted</location>
    </subcellularLocation>
</comment>
<evidence type="ECO:0000256" key="9">
    <source>
        <dbReference type="ARBA" id="ARBA00022827"/>
    </source>
</evidence>
<keyword evidence="11" id="KW-0325">Glycoprotein</keyword>
<feature type="binding site" evidence="19">
    <location>
        <position position="264"/>
    </location>
    <ligand>
        <name>FAD</name>
        <dbReference type="ChEBI" id="CHEBI:57692"/>
    </ligand>
</feature>
<dbReference type="Gene3D" id="3.50.50.60">
    <property type="entry name" value="FAD/NAD(P)-binding domain"/>
    <property type="match status" value="1"/>
</dbReference>
<comment type="catalytic activity">
    <reaction evidence="14">
        <text>pyranose + acceptor = pyranos-2,3-diulose + reduced acceptor.</text>
        <dbReference type="EC" id="1.1.99.29"/>
    </reaction>
</comment>
<feature type="binding site" evidence="19">
    <location>
        <position position="114"/>
    </location>
    <ligand>
        <name>FAD</name>
        <dbReference type="ChEBI" id="CHEBI:57692"/>
    </ligand>
</feature>
<evidence type="ECO:0000256" key="4">
    <source>
        <dbReference type="ARBA" id="ARBA00011245"/>
    </source>
</evidence>
<dbReference type="EC" id="1.1.99.29" evidence="5"/>
<keyword evidence="7" id="KW-0285">Flavoprotein</keyword>
<comment type="catalytic activity">
    <reaction evidence="16">
        <text>a pyranoside + acceptor = a pyranosid-3-ulose + reduced acceptor.</text>
        <dbReference type="EC" id="1.1.99.29"/>
    </reaction>
</comment>
<dbReference type="GO" id="GO:0050660">
    <property type="term" value="F:flavin adenine dinucleotide binding"/>
    <property type="evidence" value="ECO:0007669"/>
    <property type="project" value="InterPro"/>
</dbReference>
<keyword evidence="10" id="KW-0560">Oxidoreductase</keyword>
<dbReference type="Pfam" id="PF05199">
    <property type="entry name" value="GMC_oxred_C"/>
    <property type="match status" value="1"/>
</dbReference>
<feature type="signal peptide" evidence="20">
    <location>
        <begin position="1"/>
        <end position="21"/>
    </location>
</feature>
<feature type="binding site" evidence="19">
    <location>
        <begin position="122"/>
        <end position="125"/>
    </location>
    <ligand>
        <name>FAD</name>
        <dbReference type="ChEBI" id="CHEBI:57692"/>
    </ligand>
</feature>
<evidence type="ECO:0000256" key="1">
    <source>
        <dbReference type="ARBA" id="ARBA00001974"/>
    </source>
</evidence>
<dbReference type="InterPro" id="IPR036188">
    <property type="entry name" value="FAD/NAD-bd_sf"/>
</dbReference>
<dbReference type="InterPro" id="IPR007867">
    <property type="entry name" value="GMC_OxRtase_C"/>
</dbReference>
<dbReference type="SUPFAM" id="SSF54373">
    <property type="entry name" value="FAD-linked reductases, C-terminal domain"/>
    <property type="match status" value="1"/>
</dbReference>
<dbReference type="PROSITE" id="PS00624">
    <property type="entry name" value="GMC_OXRED_2"/>
    <property type="match status" value="1"/>
</dbReference>
<dbReference type="GO" id="GO:0033718">
    <property type="term" value="F:pyranose dehydrogenase (acceptor) activity"/>
    <property type="evidence" value="ECO:0007669"/>
    <property type="project" value="UniProtKB-EC"/>
</dbReference>
<evidence type="ECO:0000313" key="23">
    <source>
        <dbReference type="Proteomes" id="UP000284706"/>
    </source>
</evidence>
<evidence type="ECO:0000256" key="19">
    <source>
        <dbReference type="PIRSR" id="PIRSR000137-2"/>
    </source>
</evidence>
<name>A0A409YMI2_9AGAR</name>
<keyword evidence="6" id="KW-0964">Secreted</keyword>
<protein>
    <recommendedName>
        <fullName evidence="5">pyranose dehydrogenase (acceptor)</fullName>
        <ecNumber evidence="5">1.1.99.29</ecNumber>
    </recommendedName>
</protein>
<accession>A0A409YMI2</accession>
<evidence type="ECO:0000313" key="22">
    <source>
        <dbReference type="EMBL" id="PPR04287.1"/>
    </source>
</evidence>
<comment type="catalytic activity">
    <reaction evidence="13">
        <text>pyranose + acceptor = pyranos-2-ulose + reduced acceptor.</text>
        <dbReference type="EC" id="1.1.99.29"/>
    </reaction>
</comment>
<keyword evidence="23" id="KW-1185">Reference proteome</keyword>
<evidence type="ECO:0000259" key="21">
    <source>
        <dbReference type="PROSITE" id="PS00624"/>
    </source>
</evidence>
<evidence type="ECO:0000256" key="6">
    <source>
        <dbReference type="ARBA" id="ARBA00022525"/>
    </source>
</evidence>
<comment type="catalytic activity">
    <reaction evidence="15">
        <text>pyranose + acceptor = pyranos-3-ulose + reduced acceptor.</text>
        <dbReference type="EC" id="1.1.99.29"/>
    </reaction>
</comment>
<sequence>MRNQRRLAFLSAFCLCGAVRGALLDSVGNLRPNYDFIIVGGGTAGNVLANRLTENPAFNVLVLEAGPSDAGVLEIEIPQLCLHTAPDTPWDWNYTTVPQPGLNGASLSYPRGHVLGGTSSINCMVYTRGSSADWDRYANYLGDLGWSWESILPYFKKSEKFTPPSDQHNISGEFNPSVHGFSGYLSVSLPGAPTPVDKPFAEAISELGGEFEWNEDVNTGNQLGFGWSQSTIDGPSGSRSSSSSGYLRPILQRLNLHVLVDAQVSRILQSGTQQGLPSFLEVEYQVNGTGPLLNISASKEVILSAGSINTPQILLNSGIGDSAKLAALGIQTLVDLPDVGVNLSDHPLVFLSFLVNSTGTYDDFNRNATLAALETEIWEKTRKGPFVNGLAQHVGYVRLPDDSPIFATSPNPAAGTTSPHFEIFLANFLPAASPPGTHFLSIAAIMLTPGSSSRGSVNITSSNPFAHPVIDAGFFLSPTDLPIMREAVRTILRLASAQAWDDYILGPASASQPGLNATDADIDAYIIASASSAYHAVGTSAMSALGQDGGVVDSALRLKKVHGVRVVDASVLTSAQQPFVPAGHTSAPTYALAERAADLIKSDFN</sequence>
<evidence type="ECO:0000256" key="11">
    <source>
        <dbReference type="ARBA" id="ARBA00023180"/>
    </source>
</evidence>
<dbReference type="Proteomes" id="UP000284706">
    <property type="component" value="Unassembled WGS sequence"/>
</dbReference>
<evidence type="ECO:0000256" key="13">
    <source>
        <dbReference type="ARBA" id="ARBA00033986"/>
    </source>
</evidence>